<dbReference type="PANTHER" id="PTHR43370">
    <property type="entry name" value="SUGAR ABC TRANSPORTER INTEGRAL MEMBRANE PROTEIN-RELATED"/>
    <property type="match status" value="1"/>
</dbReference>
<feature type="transmembrane region" description="Helical" evidence="6">
    <location>
        <begin position="36"/>
        <end position="55"/>
    </location>
</feature>
<evidence type="ECO:0000256" key="4">
    <source>
        <dbReference type="ARBA" id="ARBA00022989"/>
    </source>
</evidence>
<feature type="transmembrane region" description="Helical" evidence="6">
    <location>
        <begin position="61"/>
        <end position="82"/>
    </location>
</feature>
<dbReference type="GO" id="GO:0022857">
    <property type="term" value="F:transmembrane transporter activity"/>
    <property type="evidence" value="ECO:0007669"/>
    <property type="project" value="InterPro"/>
</dbReference>
<evidence type="ECO:0000256" key="3">
    <source>
        <dbReference type="ARBA" id="ARBA00022692"/>
    </source>
</evidence>
<evidence type="ECO:0000256" key="2">
    <source>
        <dbReference type="ARBA" id="ARBA00022475"/>
    </source>
</evidence>
<dbReference type="EMBL" id="BARU01025239">
    <property type="protein sequence ID" value="GAH58587.1"/>
    <property type="molecule type" value="Genomic_DNA"/>
</dbReference>
<keyword evidence="2" id="KW-1003">Cell membrane</keyword>
<keyword evidence="3 6" id="KW-0812">Transmembrane</keyword>
<protein>
    <recommendedName>
        <fullName evidence="8">ABC transporter permease</fullName>
    </recommendedName>
</protein>
<dbReference type="Pfam" id="PF02653">
    <property type="entry name" value="BPD_transp_2"/>
    <property type="match status" value="1"/>
</dbReference>
<reference evidence="7" key="1">
    <citation type="journal article" date="2014" name="Front. Microbiol.">
        <title>High frequency of phylogenetically diverse reductive dehalogenase-homologous genes in deep subseafloor sedimentary metagenomes.</title>
        <authorList>
            <person name="Kawai M."/>
            <person name="Futagami T."/>
            <person name="Toyoda A."/>
            <person name="Takaki Y."/>
            <person name="Nishi S."/>
            <person name="Hori S."/>
            <person name="Arai W."/>
            <person name="Tsubouchi T."/>
            <person name="Morono Y."/>
            <person name="Uchiyama I."/>
            <person name="Ito T."/>
            <person name="Fujiyama A."/>
            <person name="Inagaki F."/>
            <person name="Takami H."/>
        </authorList>
    </citation>
    <scope>NUCLEOTIDE SEQUENCE</scope>
    <source>
        <strain evidence="7">Expedition CK06-06</strain>
    </source>
</reference>
<gene>
    <name evidence="7" type="ORF">S03H2_40682</name>
</gene>
<accession>X1GN37</accession>
<organism evidence="7">
    <name type="scientific">marine sediment metagenome</name>
    <dbReference type="NCBI Taxonomy" id="412755"/>
    <lineage>
        <taxon>unclassified sequences</taxon>
        <taxon>metagenomes</taxon>
        <taxon>ecological metagenomes</taxon>
    </lineage>
</organism>
<proteinExistence type="predicted"/>
<dbReference type="PANTHER" id="PTHR43370:SF1">
    <property type="entry name" value="GUANOSINE ABC TRANSPORTER PERMEASE PROTEIN NUPQ"/>
    <property type="match status" value="1"/>
</dbReference>
<dbReference type="GO" id="GO:0005886">
    <property type="term" value="C:plasma membrane"/>
    <property type="evidence" value="ECO:0007669"/>
    <property type="project" value="UniProtKB-SubCell"/>
</dbReference>
<evidence type="ECO:0000256" key="5">
    <source>
        <dbReference type="ARBA" id="ARBA00023136"/>
    </source>
</evidence>
<comment type="caution">
    <text evidence="7">The sequence shown here is derived from an EMBL/GenBank/DDBJ whole genome shotgun (WGS) entry which is preliminary data.</text>
</comment>
<evidence type="ECO:0000256" key="6">
    <source>
        <dbReference type="SAM" id="Phobius"/>
    </source>
</evidence>
<comment type="subcellular location">
    <subcellularLocation>
        <location evidence="1">Cell membrane</location>
        <topology evidence="1">Multi-pass membrane protein</topology>
    </subcellularLocation>
</comment>
<name>X1GN37_9ZZZZ</name>
<feature type="non-terminal residue" evidence="7">
    <location>
        <position position="122"/>
    </location>
</feature>
<sequence>MNVITGLFAATIRMSTPLMLGALGEVFVERTGVMNIAIEGIFLMGAWGGFVGAYLTGKLWAGFLFAIGVGVLCGALYGYFTIKLKQHQIVTGVAINILTLGLGLFLYRLVFGIPLLPLTVEP</sequence>
<evidence type="ECO:0008006" key="8">
    <source>
        <dbReference type="Google" id="ProtNLM"/>
    </source>
</evidence>
<dbReference type="InterPro" id="IPR001851">
    <property type="entry name" value="ABC_transp_permease"/>
</dbReference>
<keyword evidence="4 6" id="KW-1133">Transmembrane helix</keyword>
<evidence type="ECO:0000256" key="1">
    <source>
        <dbReference type="ARBA" id="ARBA00004651"/>
    </source>
</evidence>
<feature type="transmembrane region" description="Helical" evidence="6">
    <location>
        <begin position="6"/>
        <end position="24"/>
    </location>
</feature>
<evidence type="ECO:0000313" key="7">
    <source>
        <dbReference type="EMBL" id="GAH58587.1"/>
    </source>
</evidence>
<feature type="transmembrane region" description="Helical" evidence="6">
    <location>
        <begin position="89"/>
        <end position="110"/>
    </location>
</feature>
<dbReference type="AlphaFoldDB" id="X1GN37"/>
<keyword evidence="5 6" id="KW-0472">Membrane</keyword>